<dbReference type="InterPro" id="IPR000843">
    <property type="entry name" value="HTH_LacI"/>
</dbReference>
<dbReference type="Pfam" id="PF13377">
    <property type="entry name" value="Peripla_BP_3"/>
    <property type="match status" value="1"/>
</dbReference>
<dbReference type="AlphaFoldDB" id="A0A839HLN4"/>
<evidence type="ECO:0000313" key="5">
    <source>
        <dbReference type="EMBL" id="MBB1162222.1"/>
    </source>
</evidence>
<evidence type="ECO:0000313" key="6">
    <source>
        <dbReference type="Proteomes" id="UP000586093"/>
    </source>
</evidence>
<dbReference type="Gene3D" id="3.40.50.2300">
    <property type="match status" value="2"/>
</dbReference>
<reference evidence="5 6" key="1">
    <citation type="submission" date="2020-08" db="EMBL/GenBank/DDBJ databases">
        <title>Aquariorum lacteus gen. nov., sp. nov., a new member of the family Comamonadaceae, isolated from freshwater aquarium.</title>
        <authorList>
            <person name="Chun S.-J."/>
        </authorList>
    </citation>
    <scope>NUCLEOTIDE SEQUENCE [LARGE SCALE GENOMIC DNA]</scope>
    <source>
        <strain evidence="5 6">SJAQ100</strain>
    </source>
</reference>
<dbReference type="PROSITE" id="PS50932">
    <property type="entry name" value="HTH_LACI_2"/>
    <property type="match status" value="1"/>
</dbReference>
<keyword evidence="2 5" id="KW-0238">DNA-binding</keyword>
<keyword evidence="6" id="KW-1185">Reference proteome</keyword>
<evidence type="ECO:0000259" key="4">
    <source>
        <dbReference type="PROSITE" id="PS50932"/>
    </source>
</evidence>
<dbReference type="InterPro" id="IPR010982">
    <property type="entry name" value="Lambda_DNA-bd_dom_sf"/>
</dbReference>
<dbReference type="EMBL" id="JACIVI010000003">
    <property type="protein sequence ID" value="MBB1162222.1"/>
    <property type="molecule type" value="Genomic_DNA"/>
</dbReference>
<accession>A0A839HLN4</accession>
<protein>
    <submittedName>
        <fullName evidence="5">LacI family DNA-binding transcriptional regulator</fullName>
    </submittedName>
</protein>
<dbReference type="Proteomes" id="UP000586093">
    <property type="component" value="Unassembled WGS sequence"/>
</dbReference>
<comment type="caution">
    <text evidence="5">The sequence shown here is derived from an EMBL/GenBank/DDBJ whole genome shotgun (WGS) entry which is preliminary data.</text>
</comment>
<name>A0A839HLN4_9BURK</name>
<dbReference type="CDD" id="cd01392">
    <property type="entry name" value="HTH_LacI"/>
    <property type="match status" value="1"/>
</dbReference>
<evidence type="ECO:0000256" key="2">
    <source>
        <dbReference type="ARBA" id="ARBA00023125"/>
    </source>
</evidence>
<gene>
    <name evidence="5" type="ORF">H4F90_09530</name>
</gene>
<proteinExistence type="predicted"/>
<dbReference type="SUPFAM" id="SSF53822">
    <property type="entry name" value="Periplasmic binding protein-like I"/>
    <property type="match status" value="1"/>
</dbReference>
<dbReference type="GO" id="GO:0003700">
    <property type="term" value="F:DNA-binding transcription factor activity"/>
    <property type="evidence" value="ECO:0007669"/>
    <property type="project" value="TreeGrafter"/>
</dbReference>
<dbReference type="SMART" id="SM00354">
    <property type="entry name" value="HTH_LACI"/>
    <property type="match status" value="1"/>
</dbReference>
<evidence type="ECO:0000256" key="1">
    <source>
        <dbReference type="ARBA" id="ARBA00023015"/>
    </source>
</evidence>
<dbReference type="Pfam" id="PF00356">
    <property type="entry name" value="LacI"/>
    <property type="match status" value="1"/>
</dbReference>
<dbReference type="PANTHER" id="PTHR30146">
    <property type="entry name" value="LACI-RELATED TRANSCRIPTIONAL REPRESSOR"/>
    <property type="match status" value="1"/>
</dbReference>
<dbReference type="PANTHER" id="PTHR30146:SF120">
    <property type="entry name" value="ALANINE RACEMASE"/>
    <property type="match status" value="1"/>
</dbReference>
<organism evidence="5 6">
    <name type="scientific">Aquariibacter albus</name>
    <dbReference type="NCBI Taxonomy" id="2759899"/>
    <lineage>
        <taxon>Bacteria</taxon>
        <taxon>Pseudomonadati</taxon>
        <taxon>Pseudomonadota</taxon>
        <taxon>Betaproteobacteria</taxon>
        <taxon>Burkholderiales</taxon>
        <taxon>Sphaerotilaceae</taxon>
        <taxon>Aquariibacter</taxon>
    </lineage>
</organism>
<dbReference type="InterPro" id="IPR028082">
    <property type="entry name" value="Peripla_BP_I"/>
</dbReference>
<dbReference type="InterPro" id="IPR046335">
    <property type="entry name" value="LacI/GalR-like_sensor"/>
</dbReference>
<dbReference type="PROSITE" id="PS00356">
    <property type="entry name" value="HTH_LACI_1"/>
    <property type="match status" value="1"/>
</dbReference>
<evidence type="ECO:0000256" key="3">
    <source>
        <dbReference type="ARBA" id="ARBA00023163"/>
    </source>
</evidence>
<dbReference type="GO" id="GO:0000976">
    <property type="term" value="F:transcription cis-regulatory region binding"/>
    <property type="evidence" value="ECO:0007669"/>
    <property type="project" value="TreeGrafter"/>
</dbReference>
<sequence length="335" mass="36394">MMDIARLAGVSAATVSRALNGSPLINAETRQRIVELANSLNYSINASAKRLRQGYNKTIGVVIPYQRKTRQHISDPFFLGMLGTLADALTDRGHDMLLSRVDTERLEDLAEIYSTGRASAVAVIGQWDQHDPLNALAVRGVPFVVWGAHLPNQLYCTVGTDNARGGRIATEHLLALGRRRLAFMGDIHMPEAAQRYEGHCDALRDAGLEPDPALLIPTSFKGDDAQLAMRKFLARRKRIDGLFAASDLIALNAMGVLMAQGQRVPQDVSVVGYDDIEAASYGHLPLTTVRQPLDLAGREMVDCLLQAAQGQRPASRVLETTLQARASTAPLDPAP</sequence>
<dbReference type="SUPFAM" id="SSF47413">
    <property type="entry name" value="lambda repressor-like DNA-binding domains"/>
    <property type="match status" value="1"/>
</dbReference>
<keyword evidence="3" id="KW-0804">Transcription</keyword>
<dbReference type="CDD" id="cd06295">
    <property type="entry name" value="PBP1_CelR"/>
    <property type="match status" value="1"/>
</dbReference>
<keyword evidence="1" id="KW-0805">Transcription regulation</keyword>
<dbReference type="Gene3D" id="1.10.260.40">
    <property type="entry name" value="lambda repressor-like DNA-binding domains"/>
    <property type="match status" value="1"/>
</dbReference>
<feature type="domain" description="HTH lacI-type" evidence="4">
    <location>
        <begin position="1"/>
        <end position="53"/>
    </location>
</feature>